<dbReference type="PROSITE" id="PS50004">
    <property type="entry name" value="C2"/>
    <property type="match status" value="1"/>
</dbReference>
<feature type="domain" description="C2" evidence="2">
    <location>
        <begin position="1"/>
        <end position="109"/>
    </location>
</feature>
<dbReference type="InterPro" id="IPR045050">
    <property type="entry name" value="Synaptotagmin_plant"/>
</dbReference>
<proteinExistence type="predicted"/>
<reference evidence="3" key="1">
    <citation type="journal article" date="2020" name="bioRxiv">
        <title>Comparative genomics of Chlamydomonas.</title>
        <authorList>
            <person name="Craig R.J."/>
            <person name="Hasan A.R."/>
            <person name="Ness R.W."/>
            <person name="Keightley P.D."/>
        </authorList>
    </citation>
    <scope>NUCLEOTIDE SEQUENCE</scope>
    <source>
        <strain evidence="3">CCAP 11/173</strain>
    </source>
</reference>
<comment type="caution">
    <text evidence="3">The sequence shown here is derived from an EMBL/GenBank/DDBJ whole genome shotgun (WGS) entry which is preliminary data.</text>
</comment>
<feature type="compositionally biased region" description="Acidic residues" evidence="1">
    <location>
        <begin position="600"/>
        <end position="622"/>
    </location>
</feature>
<dbReference type="Gene3D" id="2.60.40.150">
    <property type="entry name" value="C2 domain"/>
    <property type="match status" value="1"/>
</dbReference>
<evidence type="ECO:0000256" key="1">
    <source>
        <dbReference type="SAM" id="MobiDB-lite"/>
    </source>
</evidence>
<accession>A0A835W6V6</accession>
<organism evidence="3 4">
    <name type="scientific">Chlamydomonas schloesseri</name>
    <dbReference type="NCBI Taxonomy" id="2026947"/>
    <lineage>
        <taxon>Eukaryota</taxon>
        <taxon>Viridiplantae</taxon>
        <taxon>Chlorophyta</taxon>
        <taxon>core chlorophytes</taxon>
        <taxon>Chlorophyceae</taxon>
        <taxon>CS clade</taxon>
        <taxon>Chlamydomonadales</taxon>
        <taxon>Chlamydomonadaceae</taxon>
        <taxon>Chlamydomonas</taxon>
    </lineage>
</organism>
<dbReference type="EMBL" id="JAEHOD010000045">
    <property type="protein sequence ID" value="KAG2437771.1"/>
    <property type="molecule type" value="Genomic_DNA"/>
</dbReference>
<dbReference type="SUPFAM" id="SSF49562">
    <property type="entry name" value="C2 domain (Calcium/lipid-binding domain, CaLB)"/>
    <property type="match status" value="1"/>
</dbReference>
<dbReference type="Proteomes" id="UP000613740">
    <property type="component" value="Unassembled WGS sequence"/>
</dbReference>
<feature type="region of interest" description="Disordered" evidence="1">
    <location>
        <begin position="591"/>
        <end position="707"/>
    </location>
</feature>
<name>A0A835W6V6_9CHLO</name>
<sequence length="707" mass="74928">MSREVVVQFRVVSGTQLPKTDFISTIDPYIRVYFDGHDLGETKHVQKQQEPVWEEDFYFEAKQDEEGRLSGIVRLELFDENKAQQDEYVGAVEIDLAELPPEVTEPSSARRIQYLDYSISYRNDKRGEKFAKQGRDSRLVVGFMGCMPALSALAAQLEGYEEEVGLLVDEESKQLYVPLPDTGERAGLWGGVHYDLPRAVRFKLVCTGKDHAAMHMDFRVSKSRCVRVQRRAYHTHRVKLCAGLKVYAEATLSDLPLCTDLSKLSLAVTSRRAVASSNVAEVLDKAGFGGPGSLAASSFARAVREMGPEGANAARVDEEGNSVYVPVGKAPHSVLLQVDFGRPPGTAPGGGAGAAPPPQERPKSIFGSLFGGGDGAATAAQQPVLKVASVKTSSRANGGKALVHDFATTHCEVTTTLSEAWRKPQLAAGEYEISRTSELVGALDDSGEADTYDSAVLVYYQLDAEPLAHISFADLFLPPPEPEPAEDDASFFANLDEGLPHSVGSVMFSVAASGGKMIGKVAGQLGSLVGSAGTGSGRGRATADNGEGGGGGGTEGQGGMPGKVLGAIKGVPGLITKGVPEVMKAPLKLFRGKQQPESVPEGEEGEVEEVEEEPEEEPQEEEPQTRGSRVPDRSGRGGSARTAAGGASGRDYRAGWAGAGGGSSRDRPGQAVGSSSGRSVRTQGSTQQPRGRAGRGSSRAYQDEDED</sequence>
<dbReference type="InterPro" id="IPR000008">
    <property type="entry name" value="C2_dom"/>
</dbReference>
<feature type="region of interest" description="Disordered" evidence="1">
    <location>
        <begin position="532"/>
        <end position="564"/>
    </location>
</feature>
<dbReference type="Pfam" id="PF00168">
    <property type="entry name" value="C2"/>
    <property type="match status" value="1"/>
</dbReference>
<feature type="compositionally biased region" description="Gly residues" evidence="1">
    <location>
        <begin position="546"/>
        <end position="561"/>
    </location>
</feature>
<feature type="region of interest" description="Disordered" evidence="1">
    <location>
        <begin position="339"/>
        <end position="361"/>
    </location>
</feature>
<keyword evidence="4" id="KW-1185">Reference proteome</keyword>
<dbReference type="InterPro" id="IPR035892">
    <property type="entry name" value="C2_domain_sf"/>
</dbReference>
<evidence type="ECO:0000313" key="3">
    <source>
        <dbReference type="EMBL" id="KAG2437771.1"/>
    </source>
</evidence>
<dbReference type="SMART" id="SM00239">
    <property type="entry name" value="C2"/>
    <property type="match status" value="1"/>
</dbReference>
<dbReference type="OrthoDB" id="67700at2759"/>
<feature type="compositionally biased region" description="Polar residues" evidence="1">
    <location>
        <begin position="672"/>
        <end position="689"/>
    </location>
</feature>
<dbReference type="PANTHER" id="PTHR10774">
    <property type="entry name" value="EXTENDED SYNAPTOTAGMIN-RELATED"/>
    <property type="match status" value="1"/>
</dbReference>
<dbReference type="GO" id="GO:0008289">
    <property type="term" value="F:lipid binding"/>
    <property type="evidence" value="ECO:0007669"/>
    <property type="project" value="InterPro"/>
</dbReference>
<dbReference type="AlphaFoldDB" id="A0A835W6V6"/>
<protein>
    <recommendedName>
        <fullName evidence="2">C2 domain-containing protein</fullName>
    </recommendedName>
</protein>
<evidence type="ECO:0000313" key="4">
    <source>
        <dbReference type="Proteomes" id="UP000613740"/>
    </source>
</evidence>
<dbReference type="PANTHER" id="PTHR10774:SF190">
    <property type="entry name" value="C2 CALCIUM_LIPID-BINDING ENDONUCLEASE_EXONUCLEASE_PHOSPHATASE-RELATED"/>
    <property type="match status" value="1"/>
</dbReference>
<dbReference type="GO" id="GO:0005783">
    <property type="term" value="C:endoplasmic reticulum"/>
    <property type="evidence" value="ECO:0007669"/>
    <property type="project" value="TreeGrafter"/>
</dbReference>
<dbReference type="CDD" id="cd00030">
    <property type="entry name" value="C2"/>
    <property type="match status" value="1"/>
</dbReference>
<evidence type="ECO:0000259" key="2">
    <source>
        <dbReference type="PROSITE" id="PS50004"/>
    </source>
</evidence>
<gene>
    <name evidence="3" type="ORF">HYH02_011147</name>
</gene>